<dbReference type="PANTHER" id="PTHR38340">
    <property type="entry name" value="S-LAYER PROTEIN"/>
    <property type="match status" value="1"/>
</dbReference>
<dbReference type="Proteomes" id="UP000006512">
    <property type="component" value="Unassembled WGS sequence"/>
</dbReference>
<protein>
    <submittedName>
        <fullName evidence="4">Rhizobiocin RzcA</fullName>
    </submittedName>
</protein>
<dbReference type="InterPro" id="IPR050557">
    <property type="entry name" value="RTX_toxin/Mannuronan_C5-epim"/>
</dbReference>
<dbReference type="GO" id="GO:0005576">
    <property type="term" value="C:extracellular region"/>
    <property type="evidence" value="ECO:0007669"/>
    <property type="project" value="UniProtKB-SubCell"/>
</dbReference>
<accession>F4QRB3</accession>
<keyword evidence="5" id="KW-1185">Reference proteome</keyword>
<dbReference type="InterPro" id="IPR018511">
    <property type="entry name" value="Hemolysin-typ_Ca-bd_CS"/>
</dbReference>
<feature type="region of interest" description="Disordered" evidence="3">
    <location>
        <begin position="1"/>
        <end position="38"/>
    </location>
</feature>
<dbReference type="PROSITE" id="PS00330">
    <property type="entry name" value="HEMOLYSIN_CALCIUM"/>
    <property type="match status" value="7"/>
</dbReference>
<reference evidence="5" key="1">
    <citation type="submission" date="2011-03" db="EMBL/GenBank/DDBJ databases">
        <title>Draft genome sequence of Brevundimonas diminuta.</title>
        <authorList>
            <person name="Brown P.J.B."/>
            <person name="Buechlein A."/>
            <person name="Hemmerich C."/>
            <person name="Brun Y.V."/>
        </authorList>
    </citation>
    <scope>NUCLEOTIDE SEQUENCE [LARGE SCALE GENOMIC DNA]</scope>
    <source>
        <strain evidence="5">C19</strain>
    </source>
</reference>
<feature type="compositionally biased region" description="Gly residues" evidence="3">
    <location>
        <begin position="286"/>
        <end position="299"/>
    </location>
</feature>
<dbReference type="InterPro" id="IPR011049">
    <property type="entry name" value="Serralysin-like_metalloprot_C"/>
</dbReference>
<dbReference type="EMBL" id="GL883079">
    <property type="protein sequence ID" value="EGF90750.1"/>
    <property type="molecule type" value="Genomic_DNA"/>
</dbReference>
<dbReference type="RefSeq" id="WP_006274564.1">
    <property type="nucleotide sequence ID" value="NZ_GL883079.1"/>
</dbReference>
<evidence type="ECO:0000256" key="2">
    <source>
        <dbReference type="ARBA" id="ARBA00022525"/>
    </source>
</evidence>
<dbReference type="Gene3D" id="2.160.20.160">
    <property type="match status" value="4"/>
</dbReference>
<sequence>MASFSGGPNGDTFDGGADNDTASGNGGNDTLNGNNGADLLGGGTGDDLLLSAVPLGDDTANPVLDAGNQADTLNGGDGNDTLSAGFGDSVDGGEGYDNLYLSFQGASAGVTFDMTLTSQVVGGAMIQNVESAARIDGSNFGDTLTDAGSPYGTFGRVYGMGGNDILKAGYYTWILSGGDGNDLVDGRGSQYLYRVEGGAGNDTLYNDGISQIDGGDGDDLMYAHGQVNGGAGNDTIQMIYTYYFGAAYGDEGNDSITAAEGLSSSLLGNDGNDTLTGSGGTDMLTGGAGNDRLTGGGEYPPGTTGDIAVYSGASSDYQVVRDAEAHLVIVVDLRPDSPDGADTLDDIEALTFSNATYLIDVLLESTGLGGLNFTGGTGNDVFAGSEAGNTATGKGGDDTLGGNGGEDFLQGDGGADVLNGGTGYDSLFATGSLGDYQAPYLNDSYVAPELDRGLEVDTLNGGDGGDVLSAGYGDNVDGGDGSDSLYISFQGASAGVTFSSGLTQVIGGGTIQNVEGAAWIEGSEYADTISDSGYSYGGFAAAFGMGGDDSLVAGYYTGSLFGNDGNDFLDGRNSQYLQVLSGGDGNDTLYCSGNSFGNAHGGDGDDLVYAYRLTYGGAGNDTILLQGGYSSDAMYGGDGNDDIQASQWSGASFFGDAGADTLTGNNSDDVLSGGAGNDVLTGGDNLSGTTGDTAVFSGVSGDYLFVENSETGFITVTDLRPDAPDGVDTIDRTIEALQFSNGVFLLDVILSGGSLVTDFVGGDGDDTFIGSEANNTAQGRTGNDTFRGNGGNDSLQGDAGADLLNGGSGFDWLYSAGASGSYRVPDYNFSAITPELDRVTDVDSLSGGAGADFLSAGYGDNVDGGDGEDYLFISFQGATSGVTFNMNLSSQVVGGGTIQNVEGATWLEGSDFDDAITDGGSAYNAYSAVFGMAGNDTLVGSYFTAGMSGGNGDDRIDVTNSSYLSKVYGDVGNDTIYASQAFVDGGDGDDLLVARGQVSAGAGNDTVSLDYDFVGYWGAQAVHGDDGNDLIDGGGQARSSLFGDAGNDTLRGTNGDDLLTGGAGNDNLTGNLSSYTGSGDVAVYSGSSTDYQISWDAGTQTATIVDLRPDSPDGTDTLQGVEALQFANGTFLIEVVLAGGGLVLNFAGEDSDDIFAGSEAANTAVGKAGDDTFSGNGGNDTLQGDAGADVLNGGTGDDYLYASEPLGGYSLPYTETYQSPLLDRGSDVDGMSGGAGNDTISAGYGDYVDGGDGTDSLFISFLGASAGVTFDMTLTSQMVGGSVIQNVENASWIEGSNYDDAITDYGYGTSGVIFGMGGNDSLVAGYGTYALFGGDGNDVVDARNAYYLWRAEGGTGDDTIYSRGQVSGGAGNDTVVVSYSFYGVMSIHGDEGNDVIDGSQQWGSLLFGDSGNDLIIGNNGNDTLEGGTGVDTVSYAGAYGAVMVSLTSGEANGAGWDSLSGFEKVIGSIYSDNLVGDTGKNTLNGAGGSDMLDGGAGGDRLLGGLGDDTYYIDDVTDSVGENHLEGTDTIISSVSYSLWGRAVEILTLTGTGNLTATGNSLDNVITGNVGNNTLDGAAGNDVLDGGAGDDRMLGGLGNDTYYVDNAGDSVGENHLEGTDTIISSVSYSLVGRAVEILTLTGEGNLNATGNSLNNTLNGTGGNNGLDGGTGADTMVGGLGDDTYYVDYAGDRVHELHFEGTDTVFSSVSYSLFGRAVEVMTLTGSAHINATGNSLNNTLTGNSGNNRLDGGVGNDTLAGGLGEDVFVFMSGTWKDTVTDFNAAQNDTIDIHAITNGTANSAMVTQVGTDVVINLGGGNTVTVLGAAQADVLSHIVW</sequence>
<evidence type="ECO:0000313" key="5">
    <source>
        <dbReference type="Proteomes" id="UP000006512"/>
    </source>
</evidence>
<proteinExistence type="predicted"/>
<dbReference type="PRINTS" id="PR00313">
    <property type="entry name" value="CABNDNGRPT"/>
</dbReference>
<dbReference type="PANTHER" id="PTHR38340:SF1">
    <property type="entry name" value="S-LAYER PROTEIN"/>
    <property type="match status" value="1"/>
</dbReference>
<evidence type="ECO:0000256" key="1">
    <source>
        <dbReference type="ARBA" id="ARBA00004613"/>
    </source>
</evidence>
<dbReference type="Pfam" id="PF00353">
    <property type="entry name" value="HemolysinCabind"/>
    <property type="match status" value="19"/>
</dbReference>
<dbReference type="eggNOG" id="COG2931">
    <property type="taxonomic scope" value="Bacteria"/>
</dbReference>
<dbReference type="STRING" id="715226.ABI_37830"/>
<evidence type="ECO:0000256" key="3">
    <source>
        <dbReference type="SAM" id="MobiDB-lite"/>
    </source>
</evidence>
<gene>
    <name evidence="4" type="ORF">ABI_37830</name>
</gene>
<organism evidence="4 5">
    <name type="scientific">Asticcacaulis biprosthecium C19</name>
    <dbReference type="NCBI Taxonomy" id="715226"/>
    <lineage>
        <taxon>Bacteria</taxon>
        <taxon>Pseudomonadati</taxon>
        <taxon>Pseudomonadota</taxon>
        <taxon>Alphaproteobacteria</taxon>
        <taxon>Caulobacterales</taxon>
        <taxon>Caulobacteraceae</taxon>
        <taxon>Asticcacaulis</taxon>
    </lineage>
</organism>
<feature type="compositionally biased region" description="Low complexity" evidence="3">
    <location>
        <begin position="28"/>
        <end position="38"/>
    </location>
</feature>
<comment type="subcellular location">
    <subcellularLocation>
        <location evidence="1">Secreted</location>
    </subcellularLocation>
</comment>
<dbReference type="GO" id="GO:0005509">
    <property type="term" value="F:calcium ion binding"/>
    <property type="evidence" value="ECO:0007669"/>
    <property type="project" value="InterPro"/>
</dbReference>
<dbReference type="Gene3D" id="2.150.10.10">
    <property type="entry name" value="Serralysin-like metalloprotease, C-terminal"/>
    <property type="match status" value="7"/>
</dbReference>
<name>F4QRB3_9CAUL</name>
<dbReference type="SUPFAM" id="SSF51120">
    <property type="entry name" value="beta-Roll"/>
    <property type="match status" value="12"/>
</dbReference>
<keyword evidence="2" id="KW-0964">Secreted</keyword>
<dbReference type="HOGENOM" id="CLU_245329_0_0_5"/>
<evidence type="ECO:0000313" key="4">
    <source>
        <dbReference type="EMBL" id="EGF90750.1"/>
    </source>
</evidence>
<feature type="region of interest" description="Disordered" evidence="3">
    <location>
        <begin position="273"/>
        <end position="300"/>
    </location>
</feature>
<dbReference type="OrthoDB" id="7193416at2"/>
<dbReference type="InterPro" id="IPR001343">
    <property type="entry name" value="Hemolysn_Ca-bd"/>
</dbReference>
<feature type="region of interest" description="Disordered" evidence="3">
    <location>
        <begin position="60"/>
        <end position="79"/>
    </location>
</feature>